<keyword evidence="2" id="KW-1185">Reference proteome</keyword>
<evidence type="ECO:0000313" key="1">
    <source>
        <dbReference type="EMBL" id="MBB5801323.1"/>
    </source>
</evidence>
<dbReference type="AlphaFoldDB" id="A0A7W9HG38"/>
<gene>
    <name evidence="1" type="ORF">F4560_001091</name>
</gene>
<dbReference type="EMBL" id="JACHMO010000001">
    <property type="protein sequence ID" value="MBB5801323.1"/>
    <property type="molecule type" value="Genomic_DNA"/>
</dbReference>
<sequence>MSDQPAEARESCGCSCRPRAAVRCRRLGRDRSRIFAITCPFHGNSGWRWIRDNDPDGWAEAVEFDRAIRRGHPRATAQGRPLRGQYLLHRSYLPLDQVDLDAPAKRRRHHRLLAVDPVEEADPDGCSPWTCRSGASVDTEAAA</sequence>
<proteinExistence type="predicted"/>
<accession>A0A7W9HG38</accession>
<reference evidence="1 2" key="1">
    <citation type="submission" date="2020-08" db="EMBL/GenBank/DDBJ databases">
        <title>Sequencing the genomes of 1000 actinobacteria strains.</title>
        <authorList>
            <person name="Klenk H.-P."/>
        </authorList>
    </citation>
    <scope>NUCLEOTIDE SEQUENCE [LARGE SCALE GENOMIC DNA]</scope>
    <source>
        <strain evidence="1 2">DSM 45486</strain>
    </source>
</reference>
<protein>
    <submittedName>
        <fullName evidence="1">Uncharacterized protein</fullName>
    </submittedName>
</protein>
<dbReference type="Proteomes" id="UP000552097">
    <property type="component" value="Unassembled WGS sequence"/>
</dbReference>
<name>A0A7W9HG38_9PSEU</name>
<comment type="caution">
    <text evidence="1">The sequence shown here is derived from an EMBL/GenBank/DDBJ whole genome shotgun (WGS) entry which is preliminary data.</text>
</comment>
<organism evidence="1 2">
    <name type="scientific">Saccharothrix ecbatanensis</name>
    <dbReference type="NCBI Taxonomy" id="1105145"/>
    <lineage>
        <taxon>Bacteria</taxon>
        <taxon>Bacillati</taxon>
        <taxon>Actinomycetota</taxon>
        <taxon>Actinomycetes</taxon>
        <taxon>Pseudonocardiales</taxon>
        <taxon>Pseudonocardiaceae</taxon>
        <taxon>Saccharothrix</taxon>
    </lineage>
</organism>
<evidence type="ECO:0000313" key="2">
    <source>
        <dbReference type="Proteomes" id="UP000552097"/>
    </source>
</evidence>